<dbReference type="Proteomes" id="UP001373196">
    <property type="component" value="Unassembled WGS sequence"/>
</dbReference>
<accession>A0AB35Y1M3</accession>
<comment type="similarity">
    <text evidence="1">Belongs to the type-I restriction system S methylase family.</text>
</comment>
<proteinExistence type="inferred from homology"/>
<dbReference type="GO" id="GO:0004519">
    <property type="term" value="F:endonuclease activity"/>
    <property type="evidence" value="ECO:0007669"/>
    <property type="project" value="UniProtKB-KW"/>
</dbReference>
<dbReference type="InterPro" id="IPR044946">
    <property type="entry name" value="Restrct_endonuc_typeI_TRD_sf"/>
</dbReference>
<keyword evidence="6" id="KW-0540">Nuclease</keyword>
<dbReference type="Gene3D" id="3.90.220.20">
    <property type="entry name" value="DNA methylase specificity domains"/>
    <property type="match status" value="2"/>
</dbReference>
<keyword evidence="3" id="KW-0238">DNA-binding</keyword>
<evidence type="ECO:0000256" key="1">
    <source>
        <dbReference type="ARBA" id="ARBA00010923"/>
    </source>
</evidence>
<dbReference type="SUPFAM" id="SSF116734">
    <property type="entry name" value="DNA methylase specificity domain"/>
    <property type="match status" value="2"/>
</dbReference>
<sequence length="381" mass="43423">MKVSLTDICDFQGGTQPPKDEWIDQPAQGYVRMLQIRDFTQSDKNYIEYVKDTGKLKTCIEDDILIGRYGASIGKILTGLAGAYNVAIVKTIPDEKVVSKKYLYWYLNSQYFQRFISNVGSRAAQAGFNKNDLGAAQIPLVDKERQEEICEVLEKANKLISLRKQQLAKLDELVKARFVEMFGDEQAFNKEPLSQNVEEMFIGPFGSSLKNESFVSKENGYCMVYEQKHAIRKTMDVETRYIDKPKYEELKRFSIHGGDIIVSCRGTIGETYIVPLNAPLGIMHPSIMKIRVKDSIYNRVFFDFLLQEKLMQHEAQANGSGVKMAVTASALGKEEFIVPSIPFQNQFAAFAERVDQQKQTIQQSLEKLELMKKALMQEYFG</sequence>
<dbReference type="GO" id="GO:0009307">
    <property type="term" value="P:DNA restriction-modification system"/>
    <property type="evidence" value="ECO:0007669"/>
    <property type="project" value="UniProtKB-KW"/>
</dbReference>
<evidence type="ECO:0000259" key="5">
    <source>
        <dbReference type="Pfam" id="PF01420"/>
    </source>
</evidence>
<evidence type="ECO:0000256" key="3">
    <source>
        <dbReference type="ARBA" id="ARBA00023125"/>
    </source>
</evidence>
<keyword evidence="4" id="KW-0175">Coiled coil</keyword>
<evidence type="ECO:0000313" key="7">
    <source>
        <dbReference type="Proteomes" id="UP001373196"/>
    </source>
</evidence>
<gene>
    <name evidence="6" type="ORF">WF834_01220</name>
</gene>
<dbReference type="EMBL" id="JBBFGL010000001">
    <property type="protein sequence ID" value="MEJ5194806.1"/>
    <property type="molecule type" value="Genomic_DNA"/>
</dbReference>
<name>A0AB35Y1M3_9FIRM</name>
<evidence type="ECO:0000256" key="4">
    <source>
        <dbReference type="SAM" id="Coils"/>
    </source>
</evidence>
<protein>
    <submittedName>
        <fullName evidence="6">Restriction endonuclease subunit S</fullName>
    </submittedName>
</protein>
<evidence type="ECO:0000256" key="2">
    <source>
        <dbReference type="ARBA" id="ARBA00022747"/>
    </source>
</evidence>
<dbReference type="InterPro" id="IPR000055">
    <property type="entry name" value="Restrct_endonuc_typeI_TRD"/>
</dbReference>
<feature type="coiled-coil region" evidence="4">
    <location>
        <begin position="351"/>
        <end position="378"/>
    </location>
</feature>
<organism evidence="6 7">
    <name type="scientific">Faecalibacterium wellingii</name>
    <dbReference type="NCBI Taxonomy" id="2929491"/>
    <lineage>
        <taxon>Bacteria</taxon>
        <taxon>Bacillati</taxon>
        <taxon>Bacillota</taxon>
        <taxon>Clostridia</taxon>
        <taxon>Eubacteriales</taxon>
        <taxon>Oscillospiraceae</taxon>
        <taxon>Faecalibacterium</taxon>
    </lineage>
</organism>
<dbReference type="CDD" id="cd17263">
    <property type="entry name" value="RMtype1_S_AbaB8300I-TRD1-CR1_like"/>
    <property type="match status" value="1"/>
</dbReference>
<dbReference type="RefSeq" id="WP_339394579.1">
    <property type="nucleotide sequence ID" value="NZ_JBBFGL010000001.1"/>
</dbReference>
<evidence type="ECO:0000313" key="6">
    <source>
        <dbReference type="EMBL" id="MEJ5194806.1"/>
    </source>
</evidence>
<dbReference type="AlphaFoldDB" id="A0AB35Y1M3"/>
<reference evidence="6" key="1">
    <citation type="submission" date="2024-03" db="EMBL/GenBank/DDBJ databases">
        <authorList>
            <person name="Plomp N."/>
            <person name="Harmsen H.J."/>
        </authorList>
    </citation>
    <scope>NUCLEOTIDE SEQUENCE</scope>
    <source>
        <strain evidence="6">HTF-128</strain>
    </source>
</reference>
<feature type="domain" description="Type I restriction modification DNA specificity" evidence="5">
    <location>
        <begin position="249"/>
        <end position="369"/>
    </location>
</feature>
<keyword evidence="6" id="KW-0255">Endonuclease</keyword>
<dbReference type="PANTHER" id="PTHR30408:SF12">
    <property type="entry name" value="TYPE I RESTRICTION ENZYME MJAVIII SPECIFICITY SUBUNIT"/>
    <property type="match status" value="1"/>
</dbReference>
<feature type="domain" description="Type I restriction modification DNA specificity" evidence="5">
    <location>
        <begin position="2"/>
        <end position="170"/>
    </location>
</feature>
<keyword evidence="2" id="KW-0680">Restriction system</keyword>
<dbReference type="PANTHER" id="PTHR30408">
    <property type="entry name" value="TYPE-1 RESTRICTION ENZYME ECOKI SPECIFICITY PROTEIN"/>
    <property type="match status" value="1"/>
</dbReference>
<keyword evidence="6" id="KW-0378">Hydrolase</keyword>
<dbReference type="GO" id="GO:0003677">
    <property type="term" value="F:DNA binding"/>
    <property type="evidence" value="ECO:0007669"/>
    <property type="project" value="UniProtKB-KW"/>
</dbReference>
<dbReference type="Pfam" id="PF01420">
    <property type="entry name" value="Methylase_S"/>
    <property type="match status" value="2"/>
</dbReference>
<comment type="caution">
    <text evidence="6">The sequence shown here is derived from an EMBL/GenBank/DDBJ whole genome shotgun (WGS) entry which is preliminary data.</text>
</comment>
<dbReference type="InterPro" id="IPR052021">
    <property type="entry name" value="Type-I_RS_S_subunit"/>
</dbReference>